<evidence type="ECO:0000313" key="1">
    <source>
        <dbReference type="EMBL" id="KAJ1671141.1"/>
    </source>
</evidence>
<sequence length="215" mass="24984">MRVRSFTIKALLGYLPVMKREIAWYPLAYPEPEMAKCPRCEREEETQEHFFKCKQDNPERGGKDWGGQETKTVAEKYLDSRNAFVGPTEVVHRVLQLAAFLDWNEHTKREAATSATTTKTAAALSPAARKKLISESRAETIKRICRAKIEWEYQRWKARCEAQIDWEEGSWISPEIRRRRMLMEQPVAMAGDGPRADGIPERVRTIRGREAEFKR</sequence>
<dbReference type="Proteomes" id="UP001145114">
    <property type="component" value="Unassembled WGS sequence"/>
</dbReference>
<accession>A0ACC1HA78</accession>
<gene>
    <name evidence="1" type="ORF">EV182_007799</name>
</gene>
<reference evidence="1" key="1">
    <citation type="submission" date="2022-06" db="EMBL/GenBank/DDBJ databases">
        <title>Phylogenomic reconstructions and comparative analyses of Kickxellomycotina fungi.</title>
        <authorList>
            <person name="Reynolds N.K."/>
            <person name="Stajich J.E."/>
            <person name="Barry K."/>
            <person name="Grigoriev I.V."/>
            <person name="Crous P."/>
            <person name="Smith M.E."/>
        </authorList>
    </citation>
    <scope>NUCLEOTIDE SEQUENCE</scope>
    <source>
        <strain evidence="1">RSA 2271</strain>
    </source>
</reference>
<protein>
    <submittedName>
        <fullName evidence="1">Uncharacterized protein</fullName>
    </submittedName>
</protein>
<comment type="caution">
    <text evidence="1">The sequence shown here is derived from an EMBL/GenBank/DDBJ whole genome shotgun (WGS) entry which is preliminary data.</text>
</comment>
<evidence type="ECO:0000313" key="2">
    <source>
        <dbReference type="Proteomes" id="UP001145114"/>
    </source>
</evidence>
<keyword evidence="2" id="KW-1185">Reference proteome</keyword>
<feature type="non-terminal residue" evidence="1">
    <location>
        <position position="215"/>
    </location>
</feature>
<dbReference type="EMBL" id="JAMZIH010008899">
    <property type="protein sequence ID" value="KAJ1671141.1"/>
    <property type="molecule type" value="Genomic_DNA"/>
</dbReference>
<organism evidence="1 2">
    <name type="scientific">Spiromyces aspiralis</name>
    <dbReference type="NCBI Taxonomy" id="68401"/>
    <lineage>
        <taxon>Eukaryota</taxon>
        <taxon>Fungi</taxon>
        <taxon>Fungi incertae sedis</taxon>
        <taxon>Zoopagomycota</taxon>
        <taxon>Kickxellomycotina</taxon>
        <taxon>Kickxellomycetes</taxon>
        <taxon>Kickxellales</taxon>
        <taxon>Kickxellaceae</taxon>
        <taxon>Spiromyces</taxon>
    </lineage>
</organism>
<proteinExistence type="predicted"/>
<name>A0ACC1HA78_9FUNG</name>